<dbReference type="Proteomes" id="UP001303473">
    <property type="component" value="Unassembled WGS sequence"/>
</dbReference>
<proteinExistence type="predicted"/>
<evidence type="ECO:0000256" key="1">
    <source>
        <dbReference type="SAM" id="Phobius"/>
    </source>
</evidence>
<keyword evidence="4" id="KW-1185">Reference proteome</keyword>
<keyword evidence="1" id="KW-1133">Transmembrane helix</keyword>
<evidence type="ECO:0000313" key="3">
    <source>
        <dbReference type="EMBL" id="KAK3942652.1"/>
    </source>
</evidence>
<feature type="chain" id="PRO_5042864052" evidence="2">
    <location>
        <begin position="18"/>
        <end position="182"/>
    </location>
</feature>
<keyword evidence="1" id="KW-0812">Transmembrane</keyword>
<accession>A0AAN6NBD9</accession>
<sequence length="182" mass="18992">MKAAFFALFAFAASGLATPVISQRQVDSQASEIDKLMAAVQSHTANINKTTEAVPDSPSLTQQNAAAAALAPDFQALTDALNSATKTLSKREFWAAERSALCDSGCLLVKVKLLVFEIVCTLKFVIVKLGLACVLAYLTPLIIALSGLIKCLDKVVNGLLFAVKGILDSVLGGVAAALLGLL</sequence>
<protein>
    <submittedName>
        <fullName evidence="3">Uncharacterized protein</fullName>
    </submittedName>
</protein>
<feature type="transmembrane region" description="Helical" evidence="1">
    <location>
        <begin position="129"/>
        <end position="149"/>
    </location>
</feature>
<reference evidence="4" key="1">
    <citation type="journal article" date="2023" name="Mol. Phylogenet. Evol.">
        <title>Genome-scale phylogeny and comparative genomics of the fungal order Sordariales.</title>
        <authorList>
            <person name="Hensen N."/>
            <person name="Bonometti L."/>
            <person name="Westerberg I."/>
            <person name="Brannstrom I.O."/>
            <person name="Guillou S."/>
            <person name="Cros-Aarteil S."/>
            <person name="Calhoun S."/>
            <person name="Haridas S."/>
            <person name="Kuo A."/>
            <person name="Mondo S."/>
            <person name="Pangilinan J."/>
            <person name="Riley R."/>
            <person name="LaButti K."/>
            <person name="Andreopoulos B."/>
            <person name="Lipzen A."/>
            <person name="Chen C."/>
            <person name="Yan M."/>
            <person name="Daum C."/>
            <person name="Ng V."/>
            <person name="Clum A."/>
            <person name="Steindorff A."/>
            <person name="Ohm R.A."/>
            <person name="Martin F."/>
            <person name="Silar P."/>
            <person name="Natvig D.O."/>
            <person name="Lalanne C."/>
            <person name="Gautier V."/>
            <person name="Ament-Velasquez S.L."/>
            <person name="Kruys A."/>
            <person name="Hutchinson M.I."/>
            <person name="Powell A.J."/>
            <person name="Barry K."/>
            <person name="Miller A.N."/>
            <person name="Grigoriev I.V."/>
            <person name="Debuchy R."/>
            <person name="Gladieux P."/>
            <person name="Hiltunen Thoren M."/>
            <person name="Johannesson H."/>
        </authorList>
    </citation>
    <scope>NUCLEOTIDE SEQUENCE [LARGE SCALE GENOMIC DNA]</scope>
    <source>
        <strain evidence="4">CBS 340.73</strain>
    </source>
</reference>
<dbReference type="EMBL" id="MU853772">
    <property type="protein sequence ID" value="KAK3942652.1"/>
    <property type="molecule type" value="Genomic_DNA"/>
</dbReference>
<keyword evidence="2" id="KW-0732">Signal</keyword>
<dbReference type="AlphaFoldDB" id="A0AAN6NBD9"/>
<organism evidence="3 4">
    <name type="scientific">Diplogelasinospora grovesii</name>
    <dbReference type="NCBI Taxonomy" id="303347"/>
    <lineage>
        <taxon>Eukaryota</taxon>
        <taxon>Fungi</taxon>
        <taxon>Dikarya</taxon>
        <taxon>Ascomycota</taxon>
        <taxon>Pezizomycotina</taxon>
        <taxon>Sordariomycetes</taxon>
        <taxon>Sordariomycetidae</taxon>
        <taxon>Sordariales</taxon>
        <taxon>Diplogelasinosporaceae</taxon>
        <taxon>Diplogelasinospora</taxon>
    </lineage>
</organism>
<gene>
    <name evidence="3" type="ORF">QBC46DRAFT_425795</name>
</gene>
<comment type="caution">
    <text evidence="3">The sequence shown here is derived from an EMBL/GenBank/DDBJ whole genome shotgun (WGS) entry which is preliminary data.</text>
</comment>
<feature type="signal peptide" evidence="2">
    <location>
        <begin position="1"/>
        <end position="17"/>
    </location>
</feature>
<name>A0AAN6NBD9_9PEZI</name>
<keyword evidence="1" id="KW-0472">Membrane</keyword>
<feature type="transmembrane region" description="Helical" evidence="1">
    <location>
        <begin position="161"/>
        <end position="181"/>
    </location>
</feature>
<evidence type="ECO:0000256" key="2">
    <source>
        <dbReference type="SAM" id="SignalP"/>
    </source>
</evidence>
<evidence type="ECO:0000313" key="4">
    <source>
        <dbReference type="Proteomes" id="UP001303473"/>
    </source>
</evidence>